<name>A0A0N1HKI2_9EURO</name>
<feature type="region of interest" description="Disordered" evidence="1">
    <location>
        <begin position="1"/>
        <end position="34"/>
    </location>
</feature>
<dbReference type="VEuPathDB" id="FungiDB:AB675_10181"/>
<gene>
    <name evidence="2" type="ORF">AB675_10181</name>
</gene>
<accession>A0A0N1HKI2</accession>
<evidence type="ECO:0000256" key="1">
    <source>
        <dbReference type="SAM" id="MobiDB-lite"/>
    </source>
</evidence>
<dbReference type="EMBL" id="LFJN01000050">
    <property type="protein sequence ID" value="KPI34774.1"/>
    <property type="molecule type" value="Genomic_DNA"/>
</dbReference>
<dbReference type="RefSeq" id="XP_017994737.1">
    <property type="nucleotide sequence ID" value="XM_018138936.1"/>
</dbReference>
<comment type="caution">
    <text evidence="2">The sequence shown here is derived from an EMBL/GenBank/DDBJ whole genome shotgun (WGS) entry which is preliminary data.</text>
</comment>
<dbReference type="Proteomes" id="UP000038010">
    <property type="component" value="Unassembled WGS sequence"/>
</dbReference>
<keyword evidence="3" id="KW-1185">Reference proteome</keyword>
<reference evidence="2 3" key="1">
    <citation type="submission" date="2015-06" db="EMBL/GenBank/DDBJ databases">
        <title>Draft genome of the ant-associated black yeast Phialophora attae CBS 131958.</title>
        <authorList>
            <person name="Moreno L.F."/>
            <person name="Stielow B.J."/>
            <person name="de Hoog S."/>
            <person name="Vicente V.A."/>
            <person name="Weiss V.A."/>
            <person name="de Vries M."/>
            <person name="Cruz L.M."/>
            <person name="Souza E.M."/>
        </authorList>
    </citation>
    <scope>NUCLEOTIDE SEQUENCE [LARGE SCALE GENOMIC DNA]</scope>
    <source>
        <strain evidence="2 3">CBS 131958</strain>
    </source>
</reference>
<sequence length="248" mass="27348">MARRTHKSAWTGSPHDELLSQDLDQPAPPPPPSTPHSIFAIYVLRQVYTVMSQTSIQRLIQLTTKPSKSPASAGSESEGPLAEIVASSMFCTISALPQSIEAVAKYHRRFHFDDDHLMAPPTPRETEVANYFSAHPAPTSAPPPTSGEPTEKARSVPTATRDFHPSMFLIIDRTDYDTEGVLAVKLEQMWLTLPKRNDFVNVKRANYRTMRLPADGAAGILSGIDGGVKSWDKVKEEIDETYHGLRAA</sequence>
<protein>
    <submittedName>
        <fullName evidence="2">Uncharacterized protein</fullName>
    </submittedName>
</protein>
<proteinExistence type="predicted"/>
<evidence type="ECO:0000313" key="3">
    <source>
        <dbReference type="Proteomes" id="UP000038010"/>
    </source>
</evidence>
<evidence type="ECO:0000313" key="2">
    <source>
        <dbReference type="EMBL" id="KPI34774.1"/>
    </source>
</evidence>
<dbReference type="AlphaFoldDB" id="A0A0N1HKI2"/>
<organism evidence="2 3">
    <name type="scientific">Cyphellophora attinorum</name>
    <dbReference type="NCBI Taxonomy" id="1664694"/>
    <lineage>
        <taxon>Eukaryota</taxon>
        <taxon>Fungi</taxon>
        <taxon>Dikarya</taxon>
        <taxon>Ascomycota</taxon>
        <taxon>Pezizomycotina</taxon>
        <taxon>Eurotiomycetes</taxon>
        <taxon>Chaetothyriomycetidae</taxon>
        <taxon>Chaetothyriales</taxon>
        <taxon>Cyphellophoraceae</taxon>
        <taxon>Cyphellophora</taxon>
    </lineage>
</organism>
<dbReference type="GeneID" id="28730816"/>
<feature type="region of interest" description="Disordered" evidence="1">
    <location>
        <begin position="134"/>
        <end position="157"/>
    </location>
</feature>